<comment type="caution">
    <text evidence="1">The sequence shown here is derived from an EMBL/GenBank/DDBJ whole genome shotgun (WGS) entry which is preliminary data.</text>
</comment>
<accession>A0A840HXX7</accession>
<reference evidence="1 2" key="1">
    <citation type="submission" date="2020-08" db="EMBL/GenBank/DDBJ databases">
        <title>Genomic Encyclopedia of Type Strains, Phase IV (KMG-IV): sequencing the most valuable type-strain genomes for metagenomic binning, comparative biology and taxonomic classification.</title>
        <authorList>
            <person name="Goeker M."/>
        </authorList>
    </citation>
    <scope>NUCLEOTIDE SEQUENCE [LARGE SCALE GENOMIC DNA]</scope>
    <source>
        <strain evidence="1 2">DSM 7465</strain>
    </source>
</reference>
<organism evidence="1 2">
    <name type="scientific">Rhizorhapis suberifaciens</name>
    <name type="common">corky root of lettuce</name>
    <dbReference type="NCBI Taxonomy" id="13656"/>
    <lineage>
        <taxon>Bacteria</taxon>
        <taxon>Pseudomonadati</taxon>
        <taxon>Pseudomonadota</taxon>
        <taxon>Alphaproteobacteria</taxon>
        <taxon>Sphingomonadales</taxon>
        <taxon>Sphingomonadaceae</taxon>
        <taxon>Rhizorhapis</taxon>
    </lineage>
</organism>
<dbReference type="AlphaFoldDB" id="A0A840HXX7"/>
<name>A0A840HXX7_9SPHN</name>
<dbReference type="Proteomes" id="UP000575068">
    <property type="component" value="Unassembled WGS sequence"/>
</dbReference>
<keyword evidence="2" id="KW-1185">Reference proteome</keyword>
<dbReference type="Gene3D" id="1.10.10.10">
    <property type="entry name" value="Winged helix-like DNA-binding domain superfamily/Winged helix DNA-binding domain"/>
    <property type="match status" value="1"/>
</dbReference>
<evidence type="ECO:0000313" key="1">
    <source>
        <dbReference type="EMBL" id="MBB4642501.1"/>
    </source>
</evidence>
<sequence length="178" mass="20083">MLDRVSSPLEGPDDISASLRETARMLEQIASLLASGKDQCPDVLQHVQKNKAVGSPESQLARYFLRRRRQRERSLDVSLFGEPAWDMLLDLFAASEENVSVSVSSLCIAAGVPGSTAFRWIADMTKRGILIQQPDPSDRRRNWVTLAPTFRERMRQFLRLDAMELIAFSYGRRVVESG</sequence>
<protein>
    <submittedName>
        <fullName evidence="1">DNA-binding MarR family transcriptional regulator</fullName>
    </submittedName>
</protein>
<dbReference type="GO" id="GO:0003677">
    <property type="term" value="F:DNA binding"/>
    <property type="evidence" value="ECO:0007669"/>
    <property type="project" value="UniProtKB-KW"/>
</dbReference>
<dbReference type="InterPro" id="IPR036388">
    <property type="entry name" value="WH-like_DNA-bd_sf"/>
</dbReference>
<dbReference type="EMBL" id="JACHOV010000011">
    <property type="protein sequence ID" value="MBB4642501.1"/>
    <property type="molecule type" value="Genomic_DNA"/>
</dbReference>
<gene>
    <name evidence="1" type="ORF">HNQ99_002832</name>
</gene>
<dbReference type="SUPFAM" id="SSF46785">
    <property type="entry name" value="Winged helix' DNA-binding domain"/>
    <property type="match status" value="1"/>
</dbReference>
<dbReference type="InterPro" id="IPR036390">
    <property type="entry name" value="WH_DNA-bd_sf"/>
</dbReference>
<proteinExistence type="predicted"/>
<evidence type="ECO:0000313" key="2">
    <source>
        <dbReference type="Proteomes" id="UP000575068"/>
    </source>
</evidence>
<dbReference type="RefSeq" id="WP_184476657.1">
    <property type="nucleotide sequence ID" value="NZ_JACHOV010000011.1"/>
</dbReference>
<keyword evidence="1" id="KW-0238">DNA-binding</keyword>